<organism evidence="1 2">
    <name type="scientific">Leptospira alexanderi serovar Manhao 3 str. L 60</name>
    <dbReference type="NCBI Taxonomy" id="1049759"/>
    <lineage>
        <taxon>Bacteria</taxon>
        <taxon>Pseudomonadati</taxon>
        <taxon>Spirochaetota</taxon>
        <taxon>Spirochaetia</taxon>
        <taxon>Leptospirales</taxon>
        <taxon>Leptospiraceae</taxon>
        <taxon>Leptospira</taxon>
    </lineage>
</organism>
<dbReference type="AlphaFoldDB" id="V6I6C4"/>
<accession>V6I6C4</accession>
<proteinExistence type="predicted"/>
<protein>
    <submittedName>
        <fullName evidence="1">Uncharacterized protein</fullName>
    </submittedName>
</protein>
<dbReference type="Proteomes" id="UP000018747">
    <property type="component" value="Unassembled WGS sequence"/>
</dbReference>
<keyword evidence="2" id="KW-1185">Reference proteome</keyword>
<evidence type="ECO:0000313" key="2">
    <source>
        <dbReference type="Proteomes" id="UP000018747"/>
    </source>
</evidence>
<sequence>MFGLPIPKFICTHKMKEYIRSYFSFNVSTSHKSQTIHCNKKGA</sequence>
<evidence type="ECO:0000313" key="1">
    <source>
        <dbReference type="EMBL" id="EQA61519.1"/>
    </source>
</evidence>
<gene>
    <name evidence="1" type="ORF">LEP1GSC062_2594</name>
</gene>
<comment type="caution">
    <text evidence="1">The sequence shown here is derived from an EMBL/GenBank/DDBJ whole genome shotgun (WGS) entry which is preliminary data.</text>
</comment>
<reference evidence="1" key="1">
    <citation type="submission" date="2013-05" db="EMBL/GenBank/DDBJ databases">
        <authorList>
            <person name="Harkins D.M."/>
            <person name="Durkin A.S."/>
            <person name="Brinkac L.M."/>
            <person name="Haft D.H."/>
            <person name="Selengut J.D."/>
            <person name="Sanka R."/>
            <person name="DePew J."/>
            <person name="Purushe J."/>
            <person name="Hartskeerl R.A."/>
            <person name="Ahmed A."/>
            <person name="van der Linden H."/>
            <person name="Goris M.G.A."/>
            <person name="Vinetz J.M."/>
            <person name="Sutton G.G."/>
            <person name="Nierman W.C."/>
            <person name="Fouts D.E."/>
        </authorList>
    </citation>
    <scope>NUCLEOTIDE SEQUENCE [LARGE SCALE GENOMIC DNA]</scope>
    <source>
        <strain evidence="1">L 60</strain>
    </source>
</reference>
<name>V6I6C4_9LEPT</name>
<dbReference type="EMBL" id="AHMT02000049">
    <property type="protein sequence ID" value="EQA61519.1"/>
    <property type="molecule type" value="Genomic_DNA"/>
</dbReference>